<accession>A0A7G9VYS8</accession>
<reference evidence="1" key="1">
    <citation type="submission" date="2020-07" db="EMBL/GenBank/DDBJ databases">
        <title>The first head-tailed virus, MFTV1, produced by a hyperthermophilic deep-sea methanogen.</title>
        <authorList>
            <person name="Thiroux S."/>
            <person name="Dupont S."/>
            <person name="Nesbo C.L."/>
            <person name="Bienvenu N."/>
            <person name="Krupovic M."/>
            <person name="L'Haridon S."/>
            <person name="Marie D."/>
            <person name="Forterre P."/>
            <person name="Godfroy A."/>
            <person name="Geslin C."/>
        </authorList>
    </citation>
    <scope>NUCLEOTIDE SEQUENCE [LARGE SCALE GENOMIC DNA]</scope>
</reference>
<evidence type="ECO:0000313" key="2">
    <source>
        <dbReference type="Proteomes" id="UP000516075"/>
    </source>
</evidence>
<dbReference type="GeneID" id="80402027"/>
<dbReference type="RefSeq" id="YP_010772318.1">
    <property type="nucleotide sequence ID" value="NC_074641.1"/>
</dbReference>
<keyword evidence="2" id="KW-1185">Reference proteome</keyword>
<evidence type="ECO:0000313" key="1">
    <source>
        <dbReference type="EMBL" id="QNO11493.1"/>
    </source>
</evidence>
<name>A0A7G9VYS8_9CAUD</name>
<dbReference type="Proteomes" id="UP000516075">
    <property type="component" value="Segment"/>
</dbReference>
<dbReference type="EMBL" id="MT711370">
    <property type="protein sequence ID" value="QNO11493.1"/>
    <property type="molecule type" value="Genomic_DNA"/>
</dbReference>
<proteinExistence type="predicted"/>
<organism evidence="1">
    <name type="scientific">Methanocaldococcus fervens tailed virus 1</name>
    <dbReference type="NCBI Taxonomy" id="2759191"/>
    <lineage>
        <taxon>Viruses</taxon>
        <taxon>Duplodnaviria</taxon>
        <taxon>Heunggongvirae</taxon>
        <taxon>Uroviricota</taxon>
        <taxon>Caudoviricetes</taxon>
        <taxon>Fervensviridae</taxon>
        <taxon>Deepoceanvirus</taxon>
        <taxon>Deepoceanvirus guaymasense</taxon>
    </lineage>
</organism>
<protein>
    <submittedName>
        <fullName evidence="1">Uncharacterized protein</fullName>
    </submittedName>
</protein>
<dbReference type="KEGG" id="vg:80402027"/>
<sequence length="799" mass="92381">MGHRNYKPSYMVKSMVQLNATGYVSNYNWEKRIFDAVCYTSNEVQIGQITPPPKGWLIVDSAICQSPDSGPLRYYSEVPVTSTYILEDYRGNRSIAAIIRGDINAPDKKEYITVRTVGFDISAQFNIVETVKSSGVLRVELPPVHITDEIEIVYHFHTESFEINIHRDNSNKNCWIEFLDYFNPDNYKSSFITNLPKKPDDEDMAVLIDGVTLSGEVIFEVTAGNEKRYVRVHFDDFELEIDPIYIAEVYTISNYGLLVDIFGIVYYVGGLTSFILPLVPHFYIRVDDVAIPIEIEYQANFKCNGGSKQYSKRQIITDGGLFVPILPASEGITDTTVNAWGRWVLNWTKNGDTFTFTFKNFTYSVYDYDWLQCDDVKAEIEHKIVLHYVDGSTKEFDLEPVVATSDVCSQLPKKDVFAESFDSITPACVCYRNSEASKTVTYTISYFTRDYNPKLYNIKYSLLRVYYDDVILYDGVAKEEITITFNLPENTVKHVVFELYGDGYVADRKTVIVERRQYCHAININAKTYDLEGNETNKFPHPTSADYDENKHSEIIVKIKIKDEQGNYIDVPVDKIKTNWQYNVEKVDTGVYQMKILNTADNALNIQDYGISVYIDKQWCNENGYYNKYNIEAENIIINSDKIEKIGLWNFNGIDHYENGVTYLKQKYEKVSGIFVNPIVEFSIVEQLNKERDRWQYSYCYRIYDSPMELNLPTYTDEEKKELAKAIVREMGKPRKIETFTILSKEIPKINSSITVNYNGQLISMPVYSVRFSLENSNIQIQIRNDQLKLLKDYLSLIK</sequence>